<reference evidence="2" key="1">
    <citation type="submission" date="2017-05" db="UniProtKB">
        <authorList>
            <consortium name="EnsemblMetazoa"/>
        </authorList>
    </citation>
    <scope>IDENTIFICATION</scope>
</reference>
<keyword evidence="1" id="KW-1133">Transmembrane helix</keyword>
<keyword evidence="1" id="KW-0812">Transmembrane</keyword>
<evidence type="ECO:0000313" key="2">
    <source>
        <dbReference type="EnsemblMetazoa" id="Aqu2.1.14428_001"/>
    </source>
</evidence>
<feature type="transmembrane region" description="Helical" evidence="1">
    <location>
        <begin position="37"/>
        <end position="57"/>
    </location>
</feature>
<sequence>YKSGSIQTLMDCTTIIITSTVCNTVDLYSTVTVTPSTVNVIPIVIVTTATVMISLIVTGNRSTSNQNITVPLESCPAYDDISRINTANCEAYGKRDTFITAEYETVNVN</sequence>
<keyword evidence="1" id="KW-0472">Membrane</keyword>
<dbReference type="AlphaFoldDB" id="A0A1X7TI77"/>
<dbReference type="InParanoid" id="A0A1X7TI77"/>
<proteinExistence type="predicted"/>
<organism evidence="2">
    <name type="scientific">Amphimedon queenslandica</name>
    <name type="common">Sponge</name>
    <dbReference type="NCBI Taxonomy" id="400682"/>
    <lineage>
        <taxon>Eukaryota</taxon>
        <taxon>Metazoa</taxon>
        <taxon>Porifera</taxon>
        <taxon>Demospongiae</taxon>
        <taxon>Heteroscleromorpha</taxon>
        <taxon>Haplosclerida</taxon>
        <taxon>Niphatidae</taxon>
        <taxon>Amphimedon</taxon>
    </lineage>
</organism>
<dbReference type="EnsemblMetazoa" id="Aqu2.1.14428_001">
    <property type="protein sequence ID" value="Aqu2.1.14428_001"/>
    <property type="gene ID" value="Aqu2.1.14428"/>
</dbReference>
<accession>A0A1X7TI77</accession>
<protein>
    <submittedName>
        <fullName evidence="2">Uncharacterized protein</fullName>
    </submittedName>
</protein>
<name>A0A1X7TI77_AMPQE</name>
<evidence type="ECO:0000256" key="1">
    <source>
        <dbReference type="SAM" id="Phobius"/>
    </source>
</evidence>